<dbReference type="CDD" id="cd10442">
    <property type="entry name" value="GIY-YIG_PLEs"/>
    <property type="match status" value="1"/>
</dbReference>
<feature type="non-terminal residue" evidence="2">
    <location>
        <position position="1"/>
    </location>
</feature>
<organism evidence="2 3">
    <name type="scientific">Porites evermanni</name>
    <dbReference type="NCBI Taxonomy" id="104178"/>
    <lineage>
        <taxon>Eukaryota</taxon>
        <taxon>Metazoa</taxon>
        <taxon>Cnidaria</taxon>
        <taxon>Anthozoa</taxon>
        <taxon>Hexacorallia</taxon>
        <taxon>Scleractinia</taxon>
        <taxon>Fungiina</taxon>
        <taxon>Poritidae</taxon>
        <taxon>Porites</taxon>
    </lineage>
</organism>
<dbReference type="InterPro" id="IPR035901">
    <property type="entry name" value="GIY-YIG_endonuc_sf"/>
</dbReference>
<evidence type="ECO:0000313" key="2">
    <source>
        <dbReference type="EMBL" id="CAH3195535.1"/>
    </source>
</evidence>
<dbReference type="EMBL" id="CALNXI010004313">
    <property type="protein sequence ID" value="CAH3195535.1"/>
    <property type="molecule type" value="Genomic_DNA"/>
</dbReference>
<dbReference type="Proteomes" id="UP001159427">
    <property type="component" value="Unassembled WGS sequence"/>
</dbReference>
<proteinExistence type="predicted"/>
<dbReference type="InterPro" id="IPR000305">
    <property type="entry name" value="GIY-YIG_endonuc"/>
</dbReference>
<dbReference type="PROSITE" id="PS50164">
    <property type="entry name" value="GIY_YIG"/>
    <property type="match status" value="1"/>
</dbReference>
<reference evidence="2 3" key="1">
    <citation type="submission" date="2022-05" db="EMBL/GenBank/DDBJ databases">
        <authorList>
            <consortium name="Genoscope - CEA"/>
            <person name="William W."/>
        </authorList>
    </citation>
    <scope>NUCLEOTIDE SEQUENCE [LARGE SCALE GENOMIC DNA]</scope>
</reference>
<sequence length="127" mass="14932">ITTLRRLLTNVKDKDKPEDRRGAVYKIKCCNCQASYIGETGRNLSTRLTEHKRATKNGDVNNHIAEHHLKTKHQIDWDSATCITYSTDYYQRLTLESWFTNLEQRPLNRSQQLPAPYKRLIDEIKQN</sequence>
<protein>
    <recommendedName>
        <fullName evidence="1">GIY-YIG domain-containing protein</fullName>
    </recommendedName>
</protein>
<keyword evidence="3" id="KW-1185">Reference proteome</keyword>
<feature type="domain" description="GIY-YIG" evidence="1">
    <location>
        <begin position="20"/>
        <end position="109"/>
    </location>
</feature>
<accession>A0ABN8SWJ5</accession>
<evidence type="ECO:0000313" key="3">
    <source>
        <dbReference type="Proteomes" id="UP001159427"/>
    </source>
</evidence>
<evidence type="ECO:0000259" key="1">
    <source>
        <dbReference type="PROSITE" id="PS50164"/>
    </source>
</evidence>
<dbReference type="SUPFAM" id="SSF82771">
    <property type="entry name" value="GIY-YIG endonuclease"/>
    <property type="match status" value="1"/>
</dbReference>
<feature type="non-terminal residue" evidence="2">
    <location>
        <position position="127"/>
    </location>
</feature>
<comment type="caution">
    <text evidence="2">The sequence shown here is derived from an EMBL/GenBank/DDBJ whole genome shotgun (WGS) entry which is preliminary data.</text>
</comment>
<name>A0ABN8SWJ5_9CNID</name>
<dbReference type="Gene3D" id="3.40.1440.10">
    <property type="entry name" value="GIY-YIG endonuclease"/>
    <property type="match status" value="1"/>
</dbReference>
<gene>
    <name evidence="2" type="ORF">PEVE_00030513</name>
</gene>